<sequence>MAVSKEQAQKVAELCVNEYFAKPPFSSYVNGVGISKVGMEKPDAPDKDDFCVHIMLKKNLPRNLVIPKKKDGVKIHTEVVGEIRAL</sequence>
<accession>A0A1G2KWW0</accession>
<evidence type="ECO:0000313" key="1">
    <source>
        <dbReference type="EMBL" id="OHA03926.1"/>
    </source>
</evidence>
<gene>
    <name evidence="1" type="ORF">A3C16_03885</name>
</gene>
<comment type="caution">
    <text evidence="1">The sequence shown here is derived from an EMBL/GenBank/DDBJ whole genome shotgun (WGS) entry which is preliminary data.</text>
</comment>
<proteinExistence type="predicted"/>
<name>A0A1G2KWW0_9BACT</name>
<evidence type="ECO:0000313" key="2">
    <source>
        <dbReference type="Proteomes" id="UP000177811"/>
    </source>
</evidence>
<dbReference type="EMBL" id="MHQL01000005">
    <property type="protein sequence ID" value="OHA03926.1"/>
    <property type="molecule type" value="Genomic_DNA"/>
</dbReference>
<organism evidence="1 2">
    <name type="scientific">Candidatus Sungbacteria bacterium RIFCSPHIGHO2_02_FULL_51_29</name>
    <dbReference type="NCBI Taxonomy" id="1802273"/>
    <lineage>
        <taxon>Bacteria</taxon>
        <taxon>Candidatus Sungiibacteriota</taxon>
    </lineage>
</organism>
<protein>
    <submittedName>
        <fullName evidence="1">Uncharacterized protein</fullName>
    </submittedName>
</protein>
<reference evidence="1 2" key="1">
    <citation type="journal article" date="2016" name="Nat. Commun.">
        <title>Thousands of microbial genomes shed light on interconnected biogeochemical processes in an aquifer system.</title>
        <authorList>
            <person name="Anantharaman K."/>
            <person name="Brown C.T."/>
            <person name="Hug L.A."/>
            <person name="Sharon I."/>
            <person name="Castelle C.J."/>
            <person name="Probst A.J."/>
            <person name="Thomas B.C."/>
            <person name="Singh A."/>
            <person name="Wilkins M.J."/>
            <person name="Karaoz U."/>
            <person name="Brodie E.L."/>
            <person name="Williams K.H."/>
            <person name="Hubbard S.S."/>
            <person name="Banfield J.F."/>
        </authorList>
    </citation>
    <scope>NUCLEOTIDE SEQUENCE [LARGE SCALE GENOMIC DNA]</scope>
</reference>
<dbReference type="AlphaFoldDB" id="A0A1G2KWW0"/>
<dbReference type="Proteomes" id="UP000177811">
    <property type="component" value="Unassembled WGS sequence"/>
</dbReference>